<evidence type="ECO:0000256" key="1">
    <source>
        <dbReference type="ARBA" id="ARBA00006485"/>
    </source>
</evidence>
<dbReference type="GO" id="GO:0000307">
    <property type="term" value="C:cyclin-dependent protein kinase holoenzyme complex"/>
    <property type="evidence" value="ECO:0007669"/>
    <property type="project" value="TreeGrafter"/>
</dbReference>
<keyword evidence="6" id="KW-0418">Kinase</keyword>
<dbReference type="GO" id="GO:0000082">
    <property type="term" value="P:G1/S transition of mitotic cell cycle"/>
    <property type="evidence" value="ECO:0007669"/>
    <property type="project" value="TreeGrafter"/>
</dbReference>
<evidence type="ECO:0000256" key="10">
    <source>
        <dbReference type="PROSITE-ProRule" id="PRU10141"/>
    </source>
</evidence>
<dbReference type="EC" id="2.7.11.22" evidence="2"/>
<comment type="caution">
    <text evidence="13">The sequence shown here is derived from an EMBL/GenBank/DDBJ whole genome shotgun (WGS) entry which is preliminary data.</text>
</comment>
<evidence type="ECO:0000259" key="12">
    <source>
        <dbReference type="PROSITE" id="PS50011"/>
    </source>
</evidence>
<comment type="catalytic activity">
    <reaction evidence="9">
        <text>L-seryl-[protein] + ATP = O-phospho-L-seryl-[protein] + ADP + H(+)</text>
        <dbReference type="Rhea" id="RHEA:17989"/>
        <dbReference type="Rhea" id="RHEA-COMP:9863"/>
        <dbReference type="Rhea" id="RHEA-COMP:11604"/>
        <dbReference type="ChEBI" id="CHEBI:15378"/>
        <dbReference type="ChEBI" id="CHEBI:29999"/>
        <dbReference type="ChEBI" id="CHEBI:30616"/>
        <dbReference type="ChEBI" id="CHEBI:83421"/>
        <dbReference type="ChEBI" id="CHEBI:456216"/>
        <dbReference type="EC" id="2.7.11.22"/>
    </reaction>
</comment>
<organism evidence="13 14">
    <name type="scientific">Ambrosia artemisiifolia</name>
    <name type="common">Common ragweed</name>
    <dbReference type="NCBI Taxonomy" id="4212"/>
    <lineage>
        <taxon>Eukaryota</taxon>
        <taxon>Viridiplantae</taxon>
        <taxon>Streptophyta</taxon>
        <taxon>Embryophyta</taxon>
        <taxon>Tracheophyta</taxon>
        <taxon>Spermatophyta</taxon>
        <taxon>Magnoliopsida</taxon>
        <taxon>eudicotyledons</taxon>
        <taxon>Gunneridae</taxon>
        <taxon>Pentapetalae</taxon>
        <taxon>asterids</taxon>
        <taxon>campanulids</taxon>
        <taxon>Asterales</taxon>
        <taxon>Asteraceae</taxon>
        <taxon>Asteroideae</taxon>
        <taxon>Heliantheae alliance</taxon>
        <taxon>Heliantheae</taxon>
        <taxon>Ambrosia</taxon>
    </lineage>
</organism>
<dbReference type="GO" id="GO:0010468">
    <property type="term" value="P:regulation of gene expression"/>
    <property type="evidence" value="ECO:0007669"/>
    <property type="project" value="TreeGrafter"/>
</dbReference>
<dbReference type="GO" id="GO:0005737">
    <property type="term" value="C:cytoplasm"/>
    <property type="evidence" value="ECO:0007669"/>
    <property type="project" value="TreeGrafter"/>
</dbReference>
<evidence type="ECO:0000256" key="4">
    <source>
        <dbReference type="ARBA" id="ARBA00022679"/>
    </source>
</evidence>
<keyword evidence="4" id="KW-0808">Transferase</keyword>
<dbReference type="PROSITE" id="PS50011">
    <property type="entry name" value="PROTEIN_KINASE_DOM"/>
    <property type="match status" value="1"/>
</dbReference>
<comment type="catalytic activity">
    <reaction evidence="8">
        <text>L-threonyl-[protein] + ATP = O-phospho-L-threonyl-[protein] + ADP + H(+)</text>
        <dbReference type="Rhea" id="RHEA:46608"/>
        <dbReference type="Rhea" id="RHEA-COMP:11060"/>
        <dbReference type="Rhea" id="RHEA-COMP:11605"/>
        <dbReference type="ChEBI" id="CHEBI:15378"/>
        <dbReference type="ChEBI" id="CHEBI:30013"/>
        <dbReference type="ChEBI" id="CHEBI:30616"/>
        <dbReference type="ChEBI" id="CHEBI:61977"/>
        <dbReference type="ChEBI" id="CHEBI:456216"/>
        <dbReference type="EC" id="2.7.11.22"/>
    </reaction>
</comment>
<evidence type="ECO:0000256" key="6">
    <source>
        <dbReference type="ARBA" id="ARBA00022777"/>
    </source>
</evidence>
<dbReference type="PROSITE" id="PS00107">
    <property type="entry name" value="PROTEIN_KINASE_ATP"/>
    <property type="match status" value="1"/>
</dbReference>
<evidence type="ECO:0000256" key="3">
    <source>
        <dbReference type="ARBA" id="ARBA00022527"/>
    </source>
</evidence>
<dbReference type="GO" id="GO:0007165">
    <property type="term" value="P:signal transduction"/>
    <property type="evidence" value="ECO:0007669"/>
    <property type="project" value="TreeGrafter"/>
</dbReference>
<evidence type="ECO:0000256" key="9">
    <source>
        <dbReference type="ARBA" id="ARBA00048367"/>
    </source>
</evidence>
<evidence type="ECO:0000313" key="14">
    <source>
        <dbReference type="Proteomes" id="UP001206925"/>
    </source>
</evidence>
<dbReference type="Proteomes" id="UP001206925">
    <property type="component" value="Unassembled WGS sequence"/>
</dbReference>
<dbReference type="InterPro" id="IPR050108">
    <property type="entry name" value="CDK"/>
</dbReference>
<feature type="domain" description="Protein kinase" evidence="12">
    <location>
        <begin position="5"/>
        <end position="293"/>
    </location>
</feature>
<protein>
    <recommendedName>
        <fullName evidence="2">cyclin-dependent kinase</fullName>
        <ecNumber evidence="2">2.7.11.22</ecNumber>
    </recommendedName>
</protein>
<name>A0AAD5C0B8_AMBAR</name>
<dbReference type="GO" id="GO:0005634">
    <property type="term" value="C:nucleus"/>
    <property type="evidence" value="ECO:0007669"/>
    <property type="project" value="TreeGrafter"/>
</dbReference>
<dbReference type="AlphaFoldDB" id="A0AAD5C0B8"/>
<evidence type="ECO:0000256" key="11">
    <source>
        <dbReference type="RuleBase" id="RU000304"/>
    </source>
</evidence>
<dbReference type="InterPro" id="IPR000719">
    <property type="entry name" value="Prot_kinase_dom"/>
</dbReference>
<evidence type="ECO:0000256" key="8">
    <source>
        <dbReference type="ARBA" id="ARBA00047811"/>
    </source>
</evidence>
<dbReference type="InterPro" id="IPR017441">
    <property type="entry name" value="Protein_kinase_ATP_BS"/>
</dbReference>
<dbReference type="PANTHER" id="PTHR24056">
    <property type="entry name" value="CELL DIVISION PROTEIN KINASE"/>
    <property type="match status" value="1"/>
</dbReference>
<reference evidence="13" key="1">
    <citation type="submission" date="2022-06" db="EMBL/GenBank/DDBJ databases">
        <title>Uncovering the hologenomic basis of an extraordinary plant invasion.</title>
        <authorList>
            <person name="Bieker V.C."/>
            <person name="Martin M.D."/>
            <person name="Gilbert T."/>
            <person name="Hodgins K."/>
            <person name="Battlay P."/>
            <person name="Petersen B."/>
            <person name="Wilson J."/>
        </authorList>
    </citation>
    <scope>NUCLEOTIDE SEQUENCE</scope>
    <source>
        <strain evidence="13">AA19_3_7</strain>
        <tissue evidence="13">Leaf</tissue>
    </source>
</reference>
<keyword evidence="14" id="KW-1185">Reference proteome</keyword>
<dbReference type="PANTHER" id="PTHR24056:SF254">
    <property type="entry name" value="CYCLIN-DEPENDENT KINASE 2"/>
    <property type="match status" value="1"/>
</dbReference>
<dbReference type="Pfam" id="PF00069">
    <property type="entry name" value="Pkinase"/>
    <property type="match status" value="1"/>
</dbReference>
<proteinExistence type="inferred from homology"/>
<feature type="binding site" evidence="10">
    <location>
        <position position="34"/>
    </location>
    <ligand>
        <name>ATP</name>
        <dbReference type="ChEBI" id="CHEBI:30616"/>
    </ligand>
</feature>
<evidence type="ECO:0000256" key="2">
    <source>
        <dbReference type="ARBA" id="ARBA00012425"/>
    </source>
</evidence>
<evidence type="ECO:0000256" key="5">
    <source>
        <dbReference type="ARBA" id="ARBA00022741"/>
    </source>
</evidence>
<dbReference type="GO" id="GO:0010389">
    <property type="term" value="P:regulation of G2/M transition of mitotic cell cycle"/>
    <property type="evidence" value="ECO:0007669"/>
    <property type="project" value="TreeGrafter"/>
</dbReference>
<dbReference type="EMBL" id="JAMZMK010010096">
    <property type="protein sequence ID" value="KAI7733021.1"/>
    <property type="molecule type" value="Genomic_DNA"/>
</dbReference>
<evidence type="ECO:0000313" key="13">
    <source>
        <dbReference type="EMBL" id="KAI7733021.1"/>
    </source>
</evidence>
<keyword evidence="5 10" id="KW-0547">Nucleotide-binding</keyword>
<evidence type="ECO:0000256" key="7">
    <source>
        <dbReference type="ARBA" id="ARBA00022840"/>
    </source>
</evidence>
<dbReference type="InterPro" id="IPR011009">
    <property type="entry name" value="Kinase-like_dom_sf"/>
</dbReference>
<keyword evidence="3 11" id="KW-0723">Serine/threonine-protein kinase</keyword>
<dbReference type="GO" id="GO:0030332">
    <property type="term" value="F:cyclin binding"/>
    <property type="evidence" value="ECO:0007669"/>
    <property type="project" value="TreeGrafter"/>
</dbReference>
<dbReference type="Gene3D" id="1.10.510.10">
    <property type="entry name" value="Transferase(Phosphotransferase) domain 1"/>
    <property type="match status" value="1"/>
</dbReference>
<comment type="similarity">
    <text evidence="1">Belongs to the protein kinase superfamily. CMGC Ser/Thr protein kinase family. CDC2/CDKX subfamily.</text>
</comment>
<keyword evidence="7 10" id="KW-0067">ATP-binding</keyword>
<dbReference type="Gene3D" id="3.30.200.20">
    <property type="entry name" value="Phosphorylase Kinase, domain 1"/>
    <property type="match status" value="1"/>
</dbReference>
<dbReference type="PROSITE" id="PS00108">
    <property type="entry name" value="PROTEIN_KINASE_ST"/>
    <property type="match status" value="1"/>
</dbReference>
<dbReference type="FunFam" id="1.10.510.10:FF:000624">
    <property type="entry name" value="Mitogen-activated protein kinase"/>
    <property type="match status" value="1"/>
</dbReference>
<dbReference type="SUPFAM" id="SSF56112">
    <property type="entry name" value="Protein kinase-like (PK-like)"/>
    <property type="match status" value="1"/>
</dbReference>
<dbReference type="SMART" id="SM00220">
    <property type="entry name" value="S_TKc"/>
    <property type="match status" value="1"/>
</dbReference>
<accession>A0AAD5C0B8</accession>
<dbReference type="GO" id="GO:0004693">
    <property type="term" value="F:cyclin-dependent protein serine/threonine kinase activity"/>
    <property type="evidence" value="ECO:0007669"/>
    <property type="project" value="UniProtKB-EC"/>
</dbReference>
<dbReference type="GO" id="GO:0005524">
    <property type="term" value="F:ATP binding"/>
    <property type="evidence" value="ECO:0007669"/>
    <property type="project" value="UniProtKB-UniRule"/>
</dbReference>
<sequence>MGDRYEFIGKLGEGGFGIVHKAIDKTTGKFVAVKFSKQNNNEQGIPARTLREIGILNMVSVSDFVVRLLAIEEINGRLGLVFEFLDTDLEKLINSVPLPPSKVKKYMFQLCKALFDIHGYGVLHRDLKPQNVLFDRDNDILKIADLGLGRSFTLPEHGFYTMQLGTSYYKAPEILLDSNDYYTGPDIWSLGCIFAEMSTGKKLFTRRCYSDVNSQLISIFSLLGTPTEEELPGLTSKLQSSHWQTKHLRYKCQDLAAVFPSLGADGVDLLSKMLTYNPAQRISAGAALEHPYFAELDT</sequence>
<gene>
    <name evidence="13" type="ORF">M8C21_029814</name>
</gene>
<dbReference type="InterPro" id="IPR008271">
    <property type="entry name" value="Ser/Thr_kinase_AS"/>
</dbReference>